<sequence>MGSENREISRYEVTAVYTHPEAKADIVLVHGLNGEPDMTWTAKDGKTFWPLDLLPTALKGTHANILVYGYNADVYSKGYDRTTSNHFINQHAEDLVTNLTLYRRSQGTSENPIIWVCHSLGGILVKRALLYSHDVRGTHLEDLGSIYVSTFGLIFLGTPHVGSDAAAWGVMIQAMANALIPKRFFDSEPVLLKTLRKDNETLVNISSHFLDIYQRFEIHMVRENQKTDIKGKRFFVVDANSAAPPLPGVTYYGIEANHADMCKYDSMQSPGFRNIAITLREWVEKAPFLIQQRWLVEEDEGRHRALARVNEIMRRPSQRSLRVSHEENEKQLAGRTSRFIEDMQMQEYRDSSLSDMTQHIRNMSEGCIKETLSPGASSVPSMDITNENWHGQHRGLISQRSRHSEASLNTGFGYWAQDMPINTNSAKDFCHLPGHPQDPSSHRRALNSDGFLSSSLPTSLGNSTLKPPSAAVRGYTSQPASRQSSPRSDISVPYTPACPWPGHAPSTVATGLWPWHEGISANNVPFGHQAWHSRQTGPWDYCDASYGDTAYSPKQDMPSESKEMMRSGSEEIQFNEDPVVCGQLEHRKPQTVRPSECESPPPENQGTKQGEMESQHPDYSQS</sequence>
<feature type="region of interest" description="Disordered" evidence="7">
    <location>
        <begin position="551"/>
        <end position="622"/>
    </location>
</feature>
<dbReference type="InterPro" id="IPR052374">
    <property type="entry name" value="SERAC1"/>
</dbReference>
<dbReference type="SUPFAM" id="SSF53474">
    <property type="entry name" value="alpha/beta-Hydrolases"/>
    <property type="match status" value="1"/>
</dbReference>
<evidence type="ECO:0000256" key="5">
    <source>
        <dbReference type="ARBA" id="ARBA00023128"/>
    </source>
</evidence>
<proteinExistence type="predicted"/>
<protein>
    <recommendedName>
        <fullName evidence="10">DUF676 domain-containing protein</fullName>
    </recommendedName>
</protein>
<keyword evidence="6" id="KW-0472">Membrane</keyword>
<dbReference type="GO" id="GO:0005739">
    <property type="term" value="C:mitochondrion"/>
    <property type="evidence" value="ECO:0007669"/>
    <property type="project" value="UniProtKB-SubCell"/>
</dbReference>
<feature type="region of interest" description="Disordered" evidence="7">
    <location>
        <begin position="427"/>
        <end position="493"/>
    </location>
</feature>
<evidence type="ECO:0000256" key="1">
    <source>
        <dbReference type="ARBA" id="ARBA00004173"/>
    </source>
</evidence>
<dbReference type="EMBL" id="LYXU01000004">
    <property type="protein sequence ID" value="OBS18232.1"/>
    <property type="molecule type" value="Genomic_DNA"/>
</dbReference>
<keyword evidence="4" id="KW-0256">Endoplasmic reticulum</keyword>
<dbReference type="OMA" id="HIDCCTH"/>
<dbReference type="InterPro" id="IPR029058">
    <property type="entry name" value="AB_hydrolase_fold"/>
</dbReference>
<dbReference type="PANTHER" id="PTHR48182">
    <property type="entry name" value="PROTEIN SERAC1"/>
    <property type="match status" value="1"/>
</dbReference>
<evidence type="ECO:0008006" key="10">
    <source>
        <dbReference type="Google" id="ProtNLM"/>
    </source>
</evidence>
<dbReference type="Proteomes" id="UP000091967">
    <property type="component" value="Unassembled WGS sequence"/>
</dbReference>
<evidence type="ECO:0000256" key="3">
    <source>
        <dbReference type="ARBA" id="ARBA00004370"/>
    </source>
</evidence>
<evidence type="ECO:0000313" key="8">
    <source>
        <dbReference type="EMBL" id="OBS18232.1"/>
    </source>
</evidence>
<evidence type="ECO:0000256" key="7">
    <source>
        <dbReference type="SAM" id="MobiDB-lite"/>
    </source>
</evidence>
<dbReference type="Gene3D" id="3.40.50.1820">
    <property type="entry name" value="alpha/beta hydrolase"/>
    <property type="match status" value="1"/>
</dbReference>
<feature type="compositionally biased region" description="Basic and acidic residues" evidence="7">
    <location>
        <begin position="557"/>
        <end position="569"/>
    </location>
</feature>
<evidence type="ECO:0000256" key="2">
    <source>
        <dbReference type="ARBA" id="ARBA00004240"/>
    </source>
</evidence>
<evidence type="ECO:0000313" key="9">
    <source>
        <dbReference type="Proteomes" id="UP000091967"/>
    </source>
</evidence>
<organism evidence="8 9">
    <name type="scientific">Fusarium poae</name>
    <dbReference type="NCBI Taxonomy" id="36050"/>
    <lineage>
        <taxon>Eukaryota</taxon>
        <taxon>Fungi</taxon>
        <taxon>Dikarya</taxon>
        <taxon>Ascomycota</taxon>
        <taxon>Pezizomycotina</taxon>
        <taxon>Sordariomycetes</taxon>
        <taxon>Hypocreomycetidae</taxon>
        <taxon>Hypocreales</taxon>
        <taxon>Nectriaceae</taxon>
        <taxon>Fusarium</taxon>
    </lineage>
</organism>
<reference evidence="8 9" key="1">
    <citation type="submission" date="2016-06" db="EMBL/GenBank/DDBJ databases">
        <title>Living apart together: crosstalk between the core and supernumerary genomes in a fungal plant pathogen.</title>
        <authorList>
            <person name="Vanheule A."/>
            <person name="Audenaert K."/>
            <person name="Warris S."/>
            <person name="Van De Geest H."/>
            <person name="Schijlen E."/>
            <person name="Hofte M."/>
            <person name="De Saeger S."/>
            <person name="Haesaert G."/>
            <person name="Waalwijk C."/>
            <person name="Van Der Lee T."/>
        </authorList>
    </citation>
    <scope>NUCLEOTIDE SEQUENCE [LARGE SCALE GENOMIC DNA]</scope>
    <source>
        <strain evidence="8 9">2516</strain>
    </source>
</reference>
<feature type="compositionally biased region" description="Low complexity" evidence="7">
    <location>
        <begin position="477"/>
        <end position="488"/>
    </location>
</feature>
<comment type="caution">
    <text evidence="8">The sequence shown here is derived from an EMBL/GenBank/DDBJ whole genome shotgun (WGS) entry which is preliminary data.</text>
</comment>
<keyword evidence="9" id="KW-1185">Reference proteome</keyword>
<evidence type="ECO:0000256" key="6">
    <source>
        <dbReference type="ARBA" id="ARBA00023136"/>
    </source>
</evidence>
<comment type="subcellular location">
    <subcellularLocation>
        <location evidence="2">Endoplasmic reticulum</location>
    </subcellularLocation>
    <subcellularLocation>
        <location evidence="3">Membrane</location>
    </subcellularLocation>
    <subcellularLocation>
        <location evidence="1">Mitochondrion</location>
    </subcellularLocation>
</comment>
<feature type="compositionally biased region" description="Polar residues" evidence="7">
    <location>
        <begin position="450"/>
        <end position="466"/>
    </location>
</feature>
<dbReference type="AlphaFoldDB" id="A0A1B8ACP2"/>
<name>A0A1B8ACP2_FUSPO</name>
<evidence type="ECO:0000256" key="4">
    <source>
        <dbReference type="ARBA" id="ARBA00022824"/>
    </source>
</evidence>
<dbReference type="PANTHER" id="PTHR48182:SF2">
    <property type="entry name" value="PROTEIN SERAC1"/>
    <property type="match status" value="1"/>
</dbReference>
<gene>
    <name evidence="8" type="ORF">FPOA_09959</name>
</gene>
<dbReference type="GO" id="GO:0016020">
    <property type="term" value="C:membrane"/>
    <property type="evidence" value="ECO:0007669"/>
    <property type="project" value="UniProtKB-SubCell"/>
</dbReference>
<accession>A0A1B8ACP2</accession>
<keyword evidence="5" id="KW-0496">Mitochondrion</keyword>
<dbReference type="GO" id="GO:0005783">
    <property type="term" value="C:endoplasmic reticulum"/>
    <property type="evidence" value="ECO:0007669"/>
    <property type="project" value="UniProtKB-SubCell"/>
</dbReference>